<accession>A0A6J7WJE9</accession>
<dbReference type="EMBL" id="LR798250">
    <property type="protein sequence ID" value="CAB5217930.1"/>
    <property type="molecule type" value="Genomic_DNA"/>
</dbReference>
<reference evidence="1" key="1">
    <citation type="submission" date="2020-05" db="EMBL/GenBank/DDBJ databases">
        <authorList>
            <person name="Chiriac C."/>
            <person name="Salcher M."/>
            <person name="Ghai R."/>
            <person name="Kavagutti S V."/>
        </authorList>
    </citation>
    <scope>NUCLEOTIDE SEQUENCE</scope>
</reference>
<gene>
    <name evidence="1" type="ORF">UFOVP206_34</name>
</gene>
<proteinExistence type="predicted"/>
<evidence type="ECO:0000313" key="1">
    <source>
        <dbReference type="EMBL" id="CAB5217930.1"/>
    </source>
</evidence>
<organism evidence="1">
    <name type="scientific">uncultured Caudovirales phage</name>
    <dbReference type="NCBI Taxonomy" id="2100421"/>
    <lineage>
        <taxon>Viruses</taxon>
        <taxon>Duplodnaviria</taxon>
        <taxon>Heunggongvirae</taxon>
        <taxon>Uroviricota</taxon>
        <taxon>Caudoviricetes</taxon>
        <taxon>Peduoviridae</taxon>
        <taxon>Maltschvirus</taxon>
        <taxon>Maltschvirus maltsch</taxon>
    </lineage>
</organism>
<protein>
    <submittedName>
        <fullName evidence="1">Uncharacterized protein</fullName>
    </submittedName>
</protein>
<sequence length="189" mass="21563">MLTELSETEKQLKAFRDYVIKQSRSNLTRLKKNSSKKLYDSIKGEYKVMPNSFSMDFSMEDYGTFQDKGVNGVGPAGFDRFGNPKQVVRNGKYNFGSGSGPKGGLTRGIDNWMIRRGIAPRNEKGEFVDRKTLKFLIARSIFRHGIKPSLFFTKPFEQAFKKLPSELIEKFGLDAVKLFDTTIKQPIKK</sequence>
<name>A0A6J7WJE9_9CAUD</name>